<geneLocation type="plasmid" evidence="2">
    <name>pfdu301a</name>
</geneLocation>
<accession>A0A6M6E654</accession>
<keyword evidence="1" id="KW-0614">Plasmid</keyword>
<dbReference type="Proteomes" id="UP000501076">
    <property type="component" value="Plasmid pFDU301A"/>
</dbReference>
<dbReference type="SUPFAM" id="SSF88697">
    <property type="entry name" value="PUA domain-like"/>
    <property type="match status" value="1"/>
</dbReference>
<protein>
    <submittedName>
        <fullName evidence="1">DUF2584 family protein</fullName>
    </submittedName>
</protein>
<dbReference type="Pfam" id="PF10763">
    <property type="entry name" value="DUF2584"/>
    <property type="match status" value="1"/>
</dbReference>
<dbReference type="RefSeq" id="WP_171777970.1">
    <property type="nucleotide sequence ID" value="NZ_CP045273.1"/>
</dbReference>
<dbReference type="AlphaFoldDB" id="A0A6M6E654"/>
<dbReference type="InterPro" id="IPR015947">
    <property type="entry name" value="PUA-like_sf"/>
</dbReference>
<reference evidence="1 2" key="1">
    <citation type="submission" date="2019-10" db="EMBL/GenBank/DDBJ databases">
        <title>Complete genome sequences for adaption low water activity.</title>
        <authorList>
            <person name="Zhao L."/>
            <person name="Zhong J."/>
        </authorList>
    </citation>
    <scope>NUCLEOTIDE SEQUENCE [LARGE SCALE GENOMIC DNA]</scope>
    <source>
        <strain evidence="1 2">FDU301</strain>
        <plasmid evidence="2">pfdu301a</plasmid>
    </source>
</reference>
<sequence>MGMPLEMNWMIVTKGKEEKVVDKENYYILTKEGYRLYPLDIAVVEVRKEKQTATIGLAEIKEMKWKDGYTTITYVLKKLNGVN</sequence>
<evidence type="ECO:0000313" key="2">
    <source>
        <dbReference type="Proteomes" id="UP000501076"/>
    </source>
</evidence>
<organism evidence="1 2">
    <name type="scientific">Priestia megaterium</name>
    <name type="common">Bacillus megaterium</name>
    <dbReference type="NCBI Taxonomy" id="1404"/>
    <lineage>
        <taxon>Bacteria</taxon>
        <taxon>Bacillati</taxon>
        <taxon>Bacillota</taxon>
        <taxon>Bacilli</taxon>
        <taxon>Bacillales</taxon>
        <taxon>Bacillaceae</taxon>
        <taxon>Priestia</taxon>
    </lineage>
</organism>
<dbReference type="EMBL" id="CP045273">
    <property type="protein sequence ID" value="QJX79987.1"/>
    <property type="molecule type" value="Genomic_DNA"/>
</dbReference>
<name>A0A6M6E654_PRIMG</name>
<dbReference type="Gene3D" id="2.40.240.20">
    <property type="entry name" value="Hypothetical PUA domain-like, domain 1"/>
    <property type="match status" value="1"/>
</dbReference>
<proteinExistence type="predicted"/>
<evidence type="ECO:0000313" key="1">
    <source>
        <dbReference type="EMBL" id="QJX79987.1"/>
    </source>
</evidence>
<dbReference type="InterPro" id="IPR019699">
    <property type="entry name" value="DUF2584"/>
</dbReference>
<gene>
    <name evidence="1" type="ORF">FDZ14_28195</name>
</gene>